<dbReference type="InterPro" id="IPR012442">
    <property type="entry name" value="DUF1645_plant"/>
</dbReference>
<dbReference type="PANTHER" id="PTHR33095:SF127">
    <property type="entry name" value="OS05G0578100 PROTEIN"/>
    <property type="match status" value="1"/>
</dbReference>
<reference evidence="2 3" key="1">
    <citation type="journal article" date="2021" name="Nat. Commun.">
        <title>Incipient diploidization of the medicinal plant Perilla within 10,000 years.</title>
        <authorList>
            <person name="Zhang Y."/>
            <person name="Shen Q."/>
            <person name="Leng L."/>
            <person name="Zhang D."/>
            <person name="Chen S."/>
            <person name="Shi Y."/>
            <person name="Ning Z."/>
            <person name="Chen S."/>
        </authorList>
    </citation>
    <scope>NUCLEOTIDE SEQUENCE [LARGE SCALE GENOMIC DNA]</scope>
    <source>
        <strain evidence="3">cv. PC099</strain>
    </source>
</reference>
<sequence length="325" mass="36617">MQASSVISLSPSFNTYSNSKMAEIAARVVEELGSEEFYDEEFYFEREEDSATRRSEEGGDCEYVERERENSAEEEGDCEYVDRERENRVEDAAADGEEEFEFAFVTRDSELSSPISADEIFHNGQIRPVYPLFNRDLFLESMEFQRGINGKENGDRENTVPTIRLPLRKLFSEERETTMTMTTTSSCSSSEGDELDGIPADSYCVWRPKEAAAAAEGRCKKSSSTGSNSKRWKFKDLLHRSHSDGSKDDFVILSPSNSGRKKQNEDRGKVTPVSAGKVKSAAAPPLPPLYNRDGGEKRRSYLPYRQDLVGFFANVNGVSKNLQPF</sequence>
<evidence type="ECO:0000313" key="3">
    <source>
        <dbReference type="Proteomes" id="UP001190926"/>
    </source>
</evidence>
<protein>
    <submittedName>
        <fullName evidence="2">Uncharacterized protein</fullName>
    </submittedName>
</protein>
<feature type="region of interest" description="Disordered" evidence="1">
    <location>
        <begin position="45"/>
        <end position="79"/>
    </location>
</feature>
<feature type="region of interest" description="Disordered" evidence="1">
    <location>
        <begin position="245"/>
        <end position="297"/>
    </location>
</feature>
<keyword evidence="3" id="KW-1185">Reference proteome</keyword>
<comment type="caution">
    <text evidence="2">The sequence shown here is derived from an EMBL/GenBank/DDBJ whole genome shotgun (WGS) entry which is preliminary data.</text>
</comment>
<dbReference type="EMBL" id="SDAM02000322">
    <property type="protein sequence ID" value="KAH6824662.1"/>
    <property type="molecule type" value="Genomic_DNA"/>
</dbReference>
<dbReference type="AlphaFoldDB" id="A0AAD4J054"/>
<evidence type="ECO:0000256" key="1">
    <source>
        <dbReference type="SAM" id="MobiDB-lite"/>
    </source>
</evidence>
<name>A0AAD4J054_PERFH</name>
<organism evidence="2 3">
    <name type="scientific">Perilla frutescens var. hirtella</name>
    <name type="common">Perilla citriodora</name>
    <name type="synonym">Perilla setoyensis</name>
    <dbReference type="NCBI Taxonomy" id="608512"/>
    <lineage>
        <taxon>Eukaryota</taxon>
        <taxon>Viridiplantae</taxon>
        <taxon>Streptophyta</taxon>
        <taxon>Embryophyta</taxon>
        <taxon>Tracheophyta</taxon>
        <taxon>Spermatophyta</taxon>
        <taxon>Magnoliopsida</taxon>
        <taxon>eudicotyledons</taxon>
        <taxon>Gunneridae</taxon>
        <taxon>Pentapetalae</taxon>
        <taxon>asterids</taxon>
        <taxon>lamiids</taxon>
        <taxon>Lamiales</taxon>
        <taxon>Lamiaceae</taxon>
        <taxon>Nepetoideae</taxon>
        <taxon>Elsholtzieae</taxon>
        <taxon>Perilla</taxon>
    </lineage>
</organism>
<gene>
    <name evidence="2" type="ORF">C2S53_001891</name>
</gene>
<evidence type="ECO:0000313" key="2">
    <source>
        <dbReference type="EMBL" id="KAH6824662.1"/>
    </source>
</evidence>
<accession>A0AAD4J054</accession>
<dbReference type="Pfam" id="PF07816">
    <property type="entry name" value="DUF1645"/>
    <property type="match status" value="1"/>
</dbReference>
<dbReference type="PANTHER" id="PTHR33095">
    <property type="entry name" value="OS07G0619500 PROTEIN"/>
    <property type="match status" value="1"/>
</dbReference>
<proteinExistence type="predicted"/>
<dbReference type="Proteomes" id="UP001190926">
    <property type="component" value="Unassembled WGS sequence"/>
</dbReference>
<feature type="compositionally biased region" description="Basic and acidic residues" evidence="1">
    <location>
        <begin position="45"/>
        <end position="71"/>
    </location>
</feature>